<reference evidence="1 2" key="2">
    <citation type="submission" date="2018-11" db="EMBL/GenBank/DDBJ databases">
        <authorList>
            <consortium name="Pathogen Informatics"/>
        </authorList>
    </citation>
    <scope>NUCLEOTIDE SEQUENCE [LARGE SCALE GENOMIC DNA]</scope>
    <source>
        <strain evidence="1 2">Costa Rica</strain>
    </source>
</reference>
<dbReference type="EMBL" id="UYYA01003829">
    <property type="protein sequence ID" value="VDM56361.1"/>
    <property type="molecule type" value="Genomic_DNA"/>
</dbReference>
<dbReference type="OrthoDB" id="5875407at2759"/>
<sequence>MPLGDSHVHRRLFFLWKNEFPCKRRAAGRSHTKRFPFSLLSPNPKFPILLSRSPLYSTKAGIMDCHVVVGLSSEGDAEATSDVCSICLIKCSDPFCFTCTSKWLKRTEKCPLCMTPASSFSHNLDLPPGFRRVMSVADLRVAAEVVRLVQRRKCLPPLKKQECVTLRIRRLQSWFRALHEQMNTSYRVDHSSELASASMRLINKISMLEILKRDSTARLQLVSNIDYYLLSM</sequence>
<name>A0A0R3PJU3_ANGCS</name>
<organism evidence="3">
    <name type="scientific">Angiostrongylus costaricensis</name>
    <name type="common">Nematode worm</name>
    <dbReference type="NCBI Taxonomy" id="334426"/>
    <lineage>
        <taxon>Eukaryota</taxon>
        <taxon>Metazoa</taxon>
        <taxon>Ecdysozoa</taxon>
        <taxon>Nematoda</taxon>
        <taxon>Chromadorea</taxon>
        <taxon>Rhabditida</taxon>
        <taxon>Rhabditina</taxon>
        <taxon>Rhabditomorpha</taxon>
        <taxon>Strongyloidea</taxon>
        <taxon>Metastrongylidae</taxon>
        <taxon>Angiostrongylus</taxon>
    </lineage>
</organism>
<dbReference type="AlphaFoldDB" id="A0A0R3PJU3"/>
<proteinExistence type="predicted"/>
<accession>A0A0R3PJU3</accession>
<dbReference type="InterPro" id="IPR013083">
    <property type="entry name" value="Znf_RING/FYVE/PHD"/>
</dbReference>
<evidence type="ECO:0000313" key="2">
    <source>
        <dbReference type="Proteomes" id="UP000267027"/>
    </source>
</evidence>
<gene>
    <name evidence="1" type="ORF">ACOC_LOCUS4776</name>
</gene>
<dbReference type="SUPFAM" id="SSF57850">
    <property type="entry name" value="RING/U-box"/>
    <property type="match status" value="1"/>
</dbReference>
<dbReference type="Gene3D" id="3.30.40.10">
    <property type="entry name" value="Zinc/RING finger domain, C3HC4 (zinc finger)"/>
    <property type="match status" value="1"/>
</dbReference>
<dbReference type="WBParaSite" id="ACOC_0000477501-mRNA-1">
    <property type="protein sequence ID" value="ACOC_0000477501-mRNA-1"/>
    <property type="gene ID" value="ACOC_0000477501"/>
</dbReference>
<reference evidence="3" key="1">
    <citation type="submission" date="2017-02" db="UniProtKB">
        <authorList>
            <consortium name="WormBaseParasite"/>
        </authorList>
    </citation>
    <scope>IDENTIFICATION</scope>
</reference>
<protein>
    <submittedName>
        <fullName evidence="3">RING-type domain-containing protein</fullName>
    </submittedName>
</protein>
<evidence type="ECO:0000313" key="3">
    <source>
        <dbReference type="WBParaSite" id="ACOC_0000477501-mRNA-1"/>
    </source>
</evidence>
<keyword evidence="2" id="KW-1185">Reference proteome</keyword>
<evidence type="ECO:0000313" key="1">
    <source>
        <dbReference type="EMBL" id="VDM56361.1"/>
    </source>
</evidence>
<dbReference type="Proteomes" id="UP000267027">
    <property type="component" value="Unassembled WGS sequence"/>
</dbReference>